<organism evidence="6 7">
    <name type="scientific">Massilia oculi</name>
    <dbReference type="NCBI Taxonomy" id="945844"/>
    <lineage>
        <taxon>Bacteria</taxon>
        <taxon>Pseudomonadati</taxon>
        <taxon>Pseudomonadota</taxon>
        <taxon>Betaproteobacteria</taxon>
        <taxon>Burkholderiales</taxon>
        <taxon>Oxalobacteraceae</taxon>
        <taxon>Telluria group</taxon>
        <taxon>Massilia</taxon>
    </lineage>
</organism>
<feature type="region of interest" description="Disordered" evidence="2">
    <location>
        <begin position="530"/>
        <end position="553"/>
    </location>
</feature>
<dbReference type="AlphaFoldDB" id="A0A2S2DIT6"/>
<feature type="signal peptide" evidence="3">
    <location>
        <begin position="1"/>
        <end position="26"/>
    </location>
</feature>
<name>A0A2S2DIT6_9BURK</name>
<dbReference type="KEGG" id="mtim:DIR46_12970"/>
<feature type="domain" description="Pilus formation protein N-terminal" evidence="5">
    <location>
        <begin position="74"/>
        <end position="142"/>
    </location>
</feature>
<dbReference type="Pfam" id="PF00263">
    <property type="entry name" value="Secretin"/>
    <property type="match status" value="1"/>
</dbReference>
<dbReference type="GO" id="GO:0015627">
    <property type="term" value="C:type II protein secretion system complex"/>
    <property type="evidence" value="ECO:0007669"/>
    <property type="project" value="TreeGrafter"/>
</dbReference>
<evidence type="ECO:0000313" key="6">
    <source>
        <dbReference type="EMBL" id="AWL05248.1"/>
    </source>
</evidence>
<dbReference type="InterPro" id="IPR050810">
    <property type="entry name" value="Bact_Secretion_Sys_Channel"/>
</dbReference>
<dbReference type="RefSeq" id="WP_109345582.1">
    <property type="nucleotide sequence ID" value="NZ_CP029343.1"/>
</dbReference>
<reference evidence="6 7" key="1">
    <citation type="submission" date="2018-05" db="EMBL/GenBank/DDBJ databases">
        <title>Complete genome sequence of Massilia oculi sp. nov. CCUG 43427T (=DSM 26321T), the type strain of M. oculi, and comparison with genome sequences of other Massilia strains.</title>
        <authorList>
            <person name="Zhu B."/>
        </authorList>
    </citation>
    <scope>NUCLEOTIDE SEQUENCE [LARGE SCALE GENOMIC DNA]</scope>
    <source>
        <strain evidence="6 7">CCUG 43427</strain>
    </source>
</reference>
<evidence type="ECO:0000313" key="7">
    <source>
        <dbReference type="Proteomes" id="UP000245820"/>
    </source>
</evidence>
<dbReference type="PANTHER" id="PTHR30332">
    <property type="entry name" value="PROBABLE GENERAL SECRETION PATHWAY PROTEIN D"/>
    <property type="match status" value="1"/>
</dbReference>
<evidence type="ECO:0000256" key="3">
    <source>
        <dbReference type="SAM" id="SignalP"/>
    </source>
</evidence>
<keyword evidence="3" id="KW-0732">Signal</keyword>
<accession>A0A2S2DIT6</accession>
<feature type="compositionally biased region" description="Low complexity" evidence="2">
    <location>
        <begin position="530"/>
        <end position="540"/>
    </location>
</feature>
<evidence type="ECO:0000259" key="4">
    <source>
        <dbReference type="Pfam" id="PF00263"/>
    </source>
</evidence>
<dbReference type="Proteomes" id="UP000245820">
    <property type="component" value="Chromosome"/>
</dbReference>
<evidence type="ECO:0000256" key="1">
    <source>
        <dbReference type="RuleBase" id="RU004003"/>
    </source>
</evidence>
<dbReference type="PRINTS" id="PR00811">
    <property type="entry name" value="BCTERIALGSPD"/>
</dbReference>
<comment type="similarity">
    <text evidence="1">Belongs to the bacterial secretin family.</text>
</comment>
<dbReference type="InterPro" id="IPR032789">
    <property type="entry name" value="T2SS-T3SS_pil_N"/>
</dbReference>
<feature type="region of interest" description="Disordered" evidence="2">
    <location>
        <begin position="37"/>
        <end position="61"/>
    </location>
</feature>
<dbReference type="EMBL" id="CP029343">
    <property type="protein sequence ID" value="AWL05248.1"/>
    <property type="molecule type" value="Genomic_DNA"/>
</dbReference>
<evidence type="ECO:0000259" key="5">
    <source>
        <dbReference type="Pfam" id="PF13629"/>
    </source>
</evidence>
<dbReference type="Pfam" id="PF13629">
    <property type="entry name" value="T2SS-T3SS_pil_N"/>
    <property type="match status" value="1"/>
</dbReference>
<evidence type="ECO:0000256" key="2">
    <source>
        <dbReference type="SAM" id="MobiDB-lite"/>
    </source>
</evidence>
<dbReference type="InterPro" id="IPR004846">
    <property type="entry name" value="T2SS/T3SS_dom"/>
</dbReference>
<sequence length="553" mass="56420">MKRRPSIALHASLAAVLAALAGPVLASTVPVIPAAAAQKAAEPKPAPKKPAFPRSASEPPARIAEGCRGEAARPAAMALQMGKSTMLRLPEKVARRSVGNPAVVQAMLVAPDTLYIAGVDVGSTNMIVQGRSGLCSVIDITIAMDPSGLEATLKAAMPDEQDIRVMAANDSLILAGTVSDATAVQRAVELAGAYVRRPLRQLPAADKDNETDGVIVVGRNGASGGGGGGGGAGGAGARVVNLLAVSAPQQVQLEVKVAEVSRTLLERLETGTRFSFGSGSWTTTLATDFLSGLARGSLSGLKTNGNRFAIEADKLDGLVRILAEPNVLAISGQEGSFLAGGKFYIPVSQDDDRVTLEEKEFGIGVRFTPTVLAGGRINLKVAPEVSELSREGIGITANGITGTAIMPLVTTRRASTTVQLHDGQSFAIGGLVRNNLIANMKGLPGLGDIPVLGALFRSTDYQQDRTELVFVITARLVKPLPGGSHVLPTDGHVMPSRAGLMLGGRLEGEPPAAAAPSGALATSAATSAAASPAAGQTAGADTGRFELTPAASN</sequence>
<proteinExistence type="inferred from homology"/>
<gene>
    <name evidence="6" type="ORF">DIR46_12970</name>
</gene>
<dbReference type="InterPro" id="IPR001775">
    <property type="entry name" value="GspD/PilQ"/>
</dbReference>
<keyword evidence="7" id="KW-1185">Reference proteome</keyword>
<feature type="domain" description="Type II/III secretion system secretin-like" evidence="4">
    <location>
        <begin position="316"/>
        <end position="478"/>
    </location>
</feature>
<dbReference type="PANTHER" id="PTHR30332:SF17">
    <property type="entry name" value="TYPE IV PILIATION SYSTEM PROTEIN DR_0774-RELATED"/>
    <property type="match status" value="1"/>
</dbReference>
<dbReference type="OrthoDB" id="9775455at2"/>
<feature type="chain" id="PRO_5015763763" evidence="3">
    <location>
        <begin position="27"/>
        <end position="553"/>
    </location>
</feature>
<dbReference type="GO" id="GO:0009306">
    <property type="term" value="P:protein secretion"/>
    <property type="evidence" value="ECO:0007669"/>
    <property type="project" value="InterPro"/>
</dbReference>
<protein>
    <submittedName>
        <fullName evidence="6">Outer membrane channel protein</fullName>
    </submittedName>
</protein>